<protein>
    <recommendedName>
        <fullName evidence="6">Aminodeoxyfutalosine synthase</fullName>
        <shortName evidence="6">AFL synthase</shortName>
        <shortName evidence="6">Aminofutalosine synthase</shortName>
        <ecNumber evidence="6">2.5.1.120</ecNumber>
    </recommendedName>
    <alternativeName>
        <fullName evidence="6">Menaquinone biosynthetic enzyme MqnE</fullName>
    </alternativeName>
</protein>
<keyword evidence="5 6" id="KW-0411">Iron-sulfur</keyword>
<dbReference type="SUPFAM" id="SSF102114">
    <property type="entry name" value="Radical SAM enzymes"/>
    <property type="match status" value="1"/>
</dbReference>
<evidence type="ECO:0000256" key="6">
    <source>
        <dbReference type="HAMAP-Rule" id="MF_00993"/>
    </source>
</evidence>
<evidence type="ECO:0000256" key="2">
    <source>
        <dbReference type="ARBA" id="ARBA00022691"/>
    </source>
</evidence>
<dbReference type="SFLD" id="SFLDF00342">
    <property type="entry name" value="cyclic_dehypoxanthine_futalosi"/>
    <property type="match status" value="1"/>
</dbReference>
<dbReference type="PROSITE" id="PS51918">
    <property type="entry name" value="RADICAL_SAM"/>
    <property type="match status" value="1"/>
</dbReference>
<feature type="binding site" evidence="8">
    <location>
        <position position="76"/>
    </location>
    <ligand>
        <name>S-adenosyl-L-methionine</name>
        <dbReference type="ChEBI" id="CHEBI:59789"/>
    </ligand>
</feature>
<dbReference type="InterPro" id="IPR045567">
    <property type="entry name" value="CofH/MnqC-like_C"/>
</dbReference>
<dbReference type="Gene3D" id="3.20.20.70">
    <property type="entry name" value="Aldolase class I"/>
    <property type="match status" value="1"/>
</dbReference>
<comment type="pathway">
    <text evidence="6">Quinol/quinone metabolism; menaquinone biosynthesis.</text>
</comment>
<keyword evidence="6" id="KW-0808">Transferase</keyword>
<dbReference type="KEGG" id="dli:dnl_08230"/>
<evidence type="ECO:0000313" key="10">
    <source>
        <dbReference type="EMBL" id="QTA78599.1"/>
    </source>
</evidence>
<dbReference type="InterPro" id="IPR020050">
    <property type="entry name" value="FO_synthase_su2"/>
</dbReference>
<dbReference type="SFLD" id="SFLDF00343">
    <property type="entry name" value="aminofutalosine_synthase_(mqnE"/>
    <property type="match status" value="1"/>
</dbReference>
<dbReference type="InterPro" id="IPR058240">
    <property type="entry name" value="rSAM_sf"/>
</dbReference>
<keyword evidence="11" id="KW-1185">Reference proteome</keyword>
<evidence type="ECO:0000313" key="11">
    <source>
        <dbReference type="Proteomes" id="UP000663720"/>
    </source>
</evidence>
<feature type="binding site" evidence="8">
    <location>
        <position position="182"/>
    </location>
    <ligand>
        <name>S-adenosyl-L-methionine</name>
        <dbReference type="ChEBI" id="CHEBI:59789"/>
    </ligand>
</feature>
<feature type="binding site" evidence="6 7">
    <location>
        <position position="70"/>
    </location>
    <ligand>
        <name>[4Fe-4S] cluster</name>
        <dbReference type="ChEBI" id="CHEBI:49883"/>
        <note>4Fe-4S-S-AdoMet</note>
    </ligand>
</feature>
<dbReference type="InterPro" id="IPR006638">
    <property type="entry name" value="Elp3/MiaA/NifB-like_rSAM"/>
</dbReference>
<accession>A0A975GEY1</accession>
<evidence type="ECO:0000256" key="7">
    <source>
        <dbReference type="PIRSR" id="PIRSR004762-1"/>
    </source>
</evidence>
<dbReference type="InterPro" id="IPR013785">
    <property type="entry name" value="Aldolase_TIM"/>
</dbReference>
<evidence type="ECO:0000256" key="8">
    <source>
        <dbReference type="PIRSR" id="PIRSR004762-2"/>
    </source>
</evidence>
<dbReference type="PIRSF" id="PIRSF004762">
    <property type="entry name" value="CHP00423"/>
    <property type="match status" value="1"/>
</dbReference>
<dbReference type="Pfam" id="PF19288">
    <property type="entry name" value="CofH_C"/>
    <property type="match status" value="1"/>
</dbReference>
<dbReference type="InterPro" id="IPR034405">
    <property type="entry name" value="F420"/>
</dbReference>
<dbReference type="AlphaFoldDB" id="A0A975GEY1"/>
<gene>
    <name evidence="10" type="primary">cofH1</name>
    <name evidence="6" type="synonym">mqnE</name>
    <name evidence="10" type="ORF">dnl_08230</name>
</gene>
<dbReference type="GO" id="GO:0051539">
    <property type="term" value="F:4 iron, 4 sulfur cluster binding"/>
    <property type="evidence" value="ECO:0007669"/>
    <property type="project" value="UniProtKB-KW"/>
</dbReference>
<reference evidence="10" key="1">
    <citation type="journal article" date="2021" name="Microb. Physiol.">
        <title>Proteogenomic Insights into the Physiology of Marine, Sulfate-Reducing, Filamentous Desulfonema limicola and Desulfonema magnum.</title>
        <authorList>
            <person name="Schnaars V."/>
            <person name="Wohlbrand L."/>
            <person name="Scheve S."/>
            <person name="Hinrichs C."/>
            <person name="Reinhardt R."/>
            <person name="Rabus R."/>
        </authorList>
    </citation>
    <scope>NUCLEOTIDE SEQUENCE</scope>
    <source>
        <strain evidence="10">5ac10</strain>
    </source>
</reference>
<keyword evidence="3 6" id="KW-0479">Metal-binding</keyword>
<dbReference type="EMBL" id="CP061799">
    <property type="protein sequence ID" value="QTA78599.1"/>
    <property type="molecule type" value="Genomic_DNA"/>
</dbReference>
<dbReference type="Proteomes" id="UP000663720">
    <property type="component" value="Chromosome"/>
</dbReference>
<comment type="function">
    <text evidence="6">Radical SAM enzyme that catalyzes the addition of the adenosyl radical to the double bond of 3-[(1-carboxyvinyl)oxy]benzoate, leading to aminodeoxyfutalosine (AFL), a key intermediate in the formation of menaquinone (MK, vitamin K2) from chorismate.</text>
</comment>
<dbReference type="Pfam" id="PF04055">
    <property type="entry name" value="Radical_SAM"/>
    <property type="match status" value="1"/>
</dbReference>
<dbReference type="GO" id="GO:0009234">
    <property type="term" value="P:menaquinone biosynthetic process"/>
    <property type="evidence" value="ECO:0007669"/>
    <property type="project" value="UniProtKB-UniRule"/>
</dbReference>
<keyword evidence="1 6" id="KW-0004">4Fe-4S</keyword>
<proteinExistence type="inferred from homology"/>
<evidence type="ECO:0000256" key="5">
    <source>
        <dbReference type="ARBA" id="ARBA00023014"/>
    </source>
</evidence>
<sequence length="370" mass="41701">MNISFIDKSLNSIKDKIDRGVRLDFEDGMNLYKSHDLIGVGRLAHSVRQKLHGNTAYYVYNQHINYTNVCINRCRFCAFARDKEENGSYTYSIEDIKERLKSRINEPVRELHIVGGLNPSLPFEYYLDLLKTAREIRPGACIKAFTAVEIDYLAQISGLNLEQTIEELKKAGLAMNPGGGAEVMSDRIWQELFPRKINSSRWLEIVETLHRAGLKGNATMLYGHIETIEERVSHLIKLRELQDKTGGFSAFIPLAFHPQNTKLSHIPGTTGFDDLKAVAAARLMLDNFDHIKAYWVMIGEKLAQIALSFGADDLDGTIVEEKITHMAGATSPKGLTRDHMEHLIISAGFIPVERDSFYNHVNTDKPGGRP</sequence>
<dbReference type="PANTHER" id="PTHR43076">
    <property type="entry name" value="FO SYNTHASE (COFH)"/>
    <property type="match status" value="1"/>
</dbReference>
<dbReference type="RefSeq" id="WP_207690431.1">
    <property type="nucleotide sequence ID" value="NZ_CP061799.1"/>
</dbReference>
<dbReference type="CDD" id="cd01335">
    <property type="entry name" value="Radical_SAM"/>
    <property type="match status" value="1"/>
</dbReference>
<comment type="cofactor">
    <cofactor evidence="6 7">
        <name>[4Fe-4S] cluster</name>
        <dbReference type="ChEBI" id="CHEBI:49883"/>
    </cofactor>
    <text evidence="6 7">Binds 1 [4Fe-4S] cluster. The cluster is coordinated with 3 cysteines and an exchangeable S-adenosyl-L-methionine.</text>
</comment>
<keyword evidence="4 6" id="KW-0408">Iron</keyword>
<dbReference type="SFLD" id="SFLDG01389">
    <property type="entry name" value="menaquinone_synthsis_involved"/>
    <property type="match status" value="1"/>
</dbReference>
<feature type="binding site" evidence="6 7">
    <location>
        <position position="77"/>
    </location>
    <ligand>
        <name>[4Fe-4S] cluster</name>
        <dbReference type="ChEBI" id="CHEBI:49883"/>
        <note>4Fe-4S-S-AdoMet</note>
    </ligand>
</feature>
<keyword evidence="6" id="KW-0474">Menaquinone biosynthesis</keyword>
<dbReference type="GO" id="GO:0005506">
    <property type="term" value="F:iron ion binding"/>
    <property type="evidence" value="ECO:0007669"/>
    <property type="project" value="UniProtKB-UniRule"/>
</dbReference>
<dbReference type="InterPro" id="IPR022432">
    <property type="entry name" value="MqnE"/>
</dbReference>
<feature type="binding site" evidence="6 7">
    <location>
        <position position="74"/>
    </location>
    <ligand>
        <name>[4Fe-4S] cluster</name>
        <dbReference type="ChEBI" id="CHEBI:49883"/>
        <note>4Fe-4S-S-AdoMet</note>
    </ligand>
</feature>
<dbReference type="NCBIfam" id="TIGR03700">
    <property type="entry name" value="mena_SCO4494"/>
    <property type="match status" value="1"/>
</dbReference>
<dbReference type="SMART" id="SM00729">
    <property type="entry name" value="Elp3"/>
    <property type="match status" value="1"/>
</dbReference>
<comment type="similarity">
    <text evidence="6">Belongs to the radical SAM superfamily. MqnE family.</text>
</comment>
<dbReference type="PANTHER" id="PTHR43076:SF7">
    <property type="entry name" value="AMINODEOXYFUTALOSINE SYNTHASE"/>
    <property type="match status" value="1"/>
</dbReference>
<name>A0A975GEY1_9BACT</name>
<keyword evidence="2 6" id="KW-0949">S-adenosyl-L-methionine</keyword>
<dbReference type="SFLD" id="SFLDG01064">
    <property type="entry name" value="F420__menaquinone_cofactor_bio"/>
    <property type="match status" value="1"/>
</dbReference>
<evidence type="ECO:0000259" key="9">
    <source>
        <dbReference type="PROSITE" id="PS51918"/>
    </source>
</evidence>
<dbReference type="GO" id="GO:0102573">
    <property type="term" value="F:aminodeoxyfutalosine synthase activity"/>
    <property type="evidence" value="ECO:0007669"/>
    <property type="project" value="UniProtKB-EC"/>
</dbReference>
<comment type="catalytic activity">
    <reaction evidence="6">
        <text>3-[(1-carboxyvinyl)-oxy]benzoate + S-adenosyl-L-methionine + H2O = 6-amino-6-deoxyfutalosine + hydrogencarbonate + L-methionine + H(+)</text>
        <dbReference type="Rhea" id="RHEA:33075"/>
        <dbReference type="ChEBI" id="CHEBI:15377"/>
        <dbReference type="ChEBI" id="CHEBI:15378"/>
        <dbReference type="ChEBI" id="CHEBI:17544"/>
        <dbReference type="ChEBI" id="CHEBI:57844"/>
        <dbReference type="ChEBI" id="CHEBI:59789"/>
        <dbReference type="ChEBI" id="CHEBI:64286"/>
        <dbReference type="ChEBI" id="CHEBI:76981"/>
        <dbReference type="EC" id="2.5.1.120"/>
    </reaction>
</comment>
<dbReference type="InterPro" id="IPR007197">
    <property type="entry name" value="rSAM"/>
</dbReference>
<dbReference type="NCBIfam" id="TIGR00423">
    <property type="entry name" value="CofH family radical SAM protein"/>
    <property type="match status" value="1"/>
</dbReference>
<dbReference type="GO" id="GO:0044689">
    <property type="term" value="F:7,8-didemethyl-8-hydroxy-5-deazariboflavin synthase activity"/>
    <property type="evidence" value="ECO:0007669"/>
    <property type="project" value="TreeGrafter"/>
</dbReference>
<dbReference type="SFLD" id="SFLDS00029">
    <property type="entry name" value="Radical_SAM"/>
    <property type="match status" value="1"/>
</dbReference>
<evidence type="ECO:0000256" key="3">
    <source>
        <dbReference type="ARBA" id="ARBA00022723"/>
    </source>
</evidence>
<dbReference type="HAMAP" id="MF_00993">
    <property type="entry name" value="MqnE"/>
    <property type="match status" value="1"/>
</dbReference>
<evidence type="ECO:0000256" key="4">
    <source>
        <dbReference type="ARBA" id="ARBA00023004"/>
    </source>
</evidence>
<organism evidence="10 11">
    <name type="scientific">Desulfonema limicola</name>
    <dbReference type="NCBI Taxonomy" id="45656"/>
    <lineage>
        <taxon>Bacteria</taxon>
        <taxon>Pseudomonadati</taxon>
        <taxon>Thermodesulfobacteriota</taxon>
        <taxon>Desulfobacteria</taxon>
        <taxon>Desulfobacterales</taxon>
        <taxon>Desulfococcaceae</taxon>
        <taxon>Desulfonema</taxon>
    </lineage>
</organism>
<evidence type="ECO:0000256" key="1">
    <source>
        <dbReference type="ARBA" id="ARBA00022485"/>
    </source>
</evidence>
<dbReference type="EC" id="2.5.1.120" evidence="6"/>
<feature type="domain" description="Radical SAM core" evidence="9">
    <location>
        <begin position="56"/>
        <end position="289"/>
    </location>
</feature>